<dbReference type="SMART" id="SM00271">
    <property type="entry name" value="DnaJ"/>
    <property type="match status" value="1"/>
</dbReference>
<dbReference type="InterPro" id="IPR050817">
    <property type="entry name" value="DjlA_DnaK_co-chaperone"/>
</dbReference>
<dbReference type="RefSeq" id="XP_005832889.1">
    <property type="nucleotide sequence ID" value="XM_005832832.1"/>
</dbReference>
<dbReference type="InterPro" id="IPR036869">
    <property type="entry name" value="J_dom_sf"/>
</dbReference>
<proteinExistence type="predicted"/>
<evidence type="ECO:0000313" key="3">
    <source>
        <dbReference type="EnsemblProtists" id="EKX45909"/>
    </source>
</evidence>
<dbReference type="CDD" id="cd06257">
    <property type="entry name" value="DnaJ"/>
    <property type="match status" value="1"/>
</dbReference>
<dbReference type="GeneID" id="17302507"/>
<reference evidence="2 4" key="1">
    <citation type="journal article" date="2012" name="Nature">
        <title>Algal genomes reveal evolutionary mosaicism and the fate of nucleomorphs.</title>
        <authorList>
            <consortium name="DOE Joint Genome Institute"/>
            <person name="Curtis B.A."/>
            <person name="Tanifuji G."/>
            <person name="Burki F."/>
            <person name="Gruber A."/>
            <person name="Irimia M."/>
            <person name="Maruyama S."/>
            <person name="Arias M.C."/>
            <person name="Ball S.G."/>
            <person name="Gile G.H."/>
            <person name="Hirakawa Y."/>
            <person name="Hopkins J.F."/>
            <person name="Kuo A."/>
            <person name="Rensing S.A."/>
            <person name="Schmutz J."/>
            <person name="Symeonidi A."/>
            <person name="Elias M."/>
            <person name="Eveleigh R.J."/>
            <person name="Herman E.K."/>
            <person name="Klute M.J."/>
            <person name="Nakayama T."/>
            <person name="Obornik M."/>
            <person name="Reyes-Prieto A."/>
            <person name="Armbrust E.V."/>
            <person name="Aves S.J."/>
            <person name="Beiko R.G."/>
            <person name="Coutinho P."/>
            <person name="Dacks J.B."/>
            <person name="Durnford D.G."/>
            <person name="Fast N.M."/>
            <person name="Green B.R."/>
            <person name="Grisdale C.J."/>
            <person name="Hempel F."/>
            <person name="Henrissat B."/>
            <person name="Hoppner M.P."/>
            <person name="Ishida K."/>
            <person name="Kim E."/>
            <person name="Koreny L."/>
            <person name="Kroth P.G."/>
            <person name="Liu Y."/>
            <person name="Malik S.B."/>
            <person name="Maier U.G."/>
            <person name="McRose D."/>
            <person name="Mock T."/>
            <person name="Neilson J.A."/>
            <person name="Onodera N.T."/>
            <person name="Poole A.M."/>
            <person name="Pritham E.J."/>
            <person name="Richards T.A."/>
            <person name="Rocap G."/>
            <person name="Roy S.W."/>
            <person name="Sarai C."/>
            <person name="Schaack S."/>
            <person name="Shirato S."/>
            <person name="Slamovits C.H."/>
            <person name="Spencer D.F."/>
            <person name="Suzuki S."/>
            <person name="Worden A.Z."/>
            <person name="Zauner S."/>
            <person name="Barry K."/>
            <person name="Bell C."/>
            <person name="Bharti A.K."/>
            <person name="Crow J.A."/>
            <person name="Grimwood J."/>
            <person name="Kramer R."/>
            <person name="Lindquist E."/>
            <person name="Lucas S."/>
            <person name="Salamov A."/>
            <person name="McFadden G.I."/>
            <person name="Lane C.E."/>
            <person name="Keeling P.J."/>
            <person name="Gray M.W."/>
            <person name="Grigoriev I.V."/>
            <person name="Archibald J.M."/>
        </authorList>
    </citation>
    <scope>NUCLEOTIDE SEQUENCE</scope>
    <source>
        <strain evidence="2 4">CCMP2712</strain>
    </source>
</reference>
<dbReference type="Proteomes" id="UP000011087">
    <property type="component" value="Unassembled WGS sequence"/>
</dbReference>
<sequence>MQNKAMKRNATSSWRLDWEEDGRWVEWRIDEEEQSEHDRFRWEEGSFRKSSFNRGSTKWWREQYYEYEYAGSGGVQSMSVVREACETLGVSDAGDAGAIRKSYLSLVNKWHPDRFQEPSEKAKASERFREVQEAYEVLKEKQNR</sequence>
<dbReference type="PANTHER" id="PTHR24074">
    <property type="entry name" value="CO-CHAPERONE PROTEIN DJLA"/>
    <property type="match status" value="1"/>
</dbReference>
<dbReference type="EnsemblProtists" id="EKX45909">
    <property type="protein sequence ID" value="EKX45909"/>
    <property type="gene ID" value="GUITHDRAFT_108360"/>
</dbReference>
<evidence type="ECO:0000313" key="2">
    <source>
        <dbReference type="EMBL" id="EKX45909.1"/>
    </source>
</evidence>
<dbReference type="HOGENOM" id="CLU_1800149_0_0_1"/>
<dbReference type="Gene3D" id="1.10.287.110">
    <property type="entry name" value="DnaJ domain"/>
    <property type="match status" value="1"/>
</dbReference>
<keyword evidence="4" id="KW-1185">Reference proteome</keyword>
<evidence type="ECO:0000259" key="1">
    <source>
        <dbReference type="PROSITE" id="PS50076"/>
    </source>
</evidence>
<organism evidence="2">
    <name type="scientific">Guillardia theta (strain CCMP2712)</name>
    <name type="common">Cryptophyte</name>
    <dbReference type="NCBI Taxonomy" id="905079"/>
    <lineage>
        <taxon>Eukaryota</taxon>
        <taxon>Cryptophyceae</taxon>
        <taxon>Pyrenomonadales</taxon>
        <taxon>Geminigeraceae</taxon>
        <taxon>Guillardia</taxon>
    </lineage>
</organism>
<dbReference type="Pfam" id="PF00226">
    <property type="entry name" value="DnaJ"/>
    <property type="match status" value="1"/>
</dbReference>
<dbReference type="SUPFAM" id="SSF46565">
    <property type="entry name" value="Chaperone J-domain"/>
    <property type="match status" value="1"/>
</dbReference>
<reference evidence="4" key="2">
    <citation type="submission" date="2012-11" db="EMBL/GenBank/DDBJ databases">
        <authorList>
            <person name="Kuo A."/>
            <person name="Curtis B.A."/>
            <person name="Tanifuji G."/>
            <person name="Burki F."/>
            <person name="Gruber A."/>
            <person name="Irimia M."/>
            <person name="Maruyama S."/>
            <person name="Arias M.C."/>
            <person name="Ball S.G."/>
            <person name="Gile G.H."/>
            <person name="Hirakawa Y."/>
            <person name="Hopkins J.F."/>
            <person name="Rensing S.A."/>
            <person name="Schmutz J."/>
            <person name="Symeonidi A."/>
            <person name="Elias M."/>
            <person name="Eveleigh R.J."/>
            <person name="Herman E.K."/>
            <person name="Klute M.J."/>
            <person name="Nakayama T."/>
            <person name="Obornik M."/>
            <person name="Reyes-Prieto A."/>
            <person name="Armbrust E.V."/>
            <person name="Aves S.J."/>
            <person name="Beiko R.G."/>
            <person name="Coutinho P."/>
            <person name="Dacks J.B."/>
            <person name="Durnford D.G."/>
            <person name="Fast N.M."/>
            <person name="Green B.R."/>
            <person name="Grisdale C."/>
            <person name="Hempe F."/>
            <person name="Henrissat B."/>
            <person name="Hoppner M.P."/>
            <person name="Ishida K.-I."/>
            <person name="Kim E."/>
            <person name="Koreny L."/>
            <person name="Kroth P.G."/>
            <person name="Liu Y."/>
            <person name="Malik S.-B."/>
            <person name="Maier U.G."/>
            <person name="McRose D."/>
            <person name="Mock T."/>
            <person name="Neilson J.A."/>
            <person name="Onodera N.T."/>
            <person name="Poole A.M."/>
            <person name="Pritham E.J."/>
            <person name="Richards T.A."/>
            <person name="Rocap G."/>
            <person name="Roy S.W."/>
            <person name="Sarai C."/>
            <person name="Schaack S."/>
            <person name="Shirato S."/>
            <person name="Slamovits C.H."/>
            <person name="Spencer D.F."/>
            <person name="Suzuki S."/>
            <person name="Worden A.Z."/>
            <person name="Zauner S."/>
            <person name="Barry K."/>
            <person name="Bell C."/>
            <person name="Bharti A.K."/>
            <person name="Crow J.A."/>
            <person name="Grimwood J."/>
            <person name="Kramer R."/>
            <person name="Lindquist E."/>
            <person name="Lucas S."/>
            <person name="Salamov A."/>
            <person name="McFadden G.I."/>
            <person name="Lane C.E."/>
            <person name="Keeling P.J."/>
            <person name="Gray M.W."/>
            <person name="Grigoriev I.V."/>
            <person name="Archibald J.M."/>
        </authorList>
    </citation>
    <scope>NUCLEOTIDE SEQUENCE</scope>
    <source>
        <strain evidence="4">CCMP2712</strain>
    </source>
</reference>
<accession>L1JCR0</accession>
<dbReference type="InterPro" id="IPR001623">
    <property type="entry name" value="DnaJ_domain"/>
</dbReference>
<dbReference type="STRING" id="905079.L1JCR0"/>
<dbReference type="PROSITE" id="PS50076">
    <property type="entry name" value="DNAJ_2"/>
    <property type="match status" value="1"/>
</dbReference>
<dbReference type="OrthoDB" id="442087at2759"/>
<evidence type="ECO:0000313" key="4">
    <source>
        <dbReference type="Proteomes" id="UP000011087"/>
    </source>
</evidence>
<dbReference type="EMBL" id="JH992997">
    <property type="protein sequence ID" value="EKX45909.1"/>
    <property type="molecule type" value="Genomic_DNA"/>
</dbReference>
<protein>
    <recommendedName>
        <fullName evidence="1">J domain-containing protein</fullName>
    </recommendedName>
</protein>
<dbReference type="PaxDb" id="55529-EKX45909"/>
<name>L1JCR0_GUITC</name>
<dbReference type="AlphaFoldDB" id="L1JCR0"/>
<reference evidence="3" key="3">
    <citation type="submission" date="2016-03" db="UniProtKB">
        <authorList>
            <consortium name="EnsemblProtists"/>
        </authorList>
    </citation>
    <scope>IDENTIFICATION</scope>
</reference>
<gene>
    <name evidence="2" type="ORF">GUITHDRAFT_108360</name>
</gene>
<dbReference type="PRINTS" id="PR00625">
    <property type="entry name" value="JDOMAIN"/>
</dbReference>
<feature type="domain" description="J" evidence="1">
    <location>
        <begin position="83"/>
        <end position="144"/>
    </location>
</feature>
<dbReference type="KEGG" id="gtt:GUITHDRAFT_108360"/>